<evidence type="ECO:0000256" key="1">
    <source>
        <dbReference type="SAM" id="Phobius"/>
    </source>
</evidence>
<sequence>MQFEITLLAKRCEDAAVYMTDTCNEVLEQNMLLDNMCLVQAFIFAAALILGLVMFSQTQAEKDLEIAPENALGMMRKLSTQSLQAEHYSGILDNMHKDIKARQQQTALQRRGCSGRPANEIVQPSQVLGASFPGLGPSNIDRGDGTPSIDELAKTLPSQNGLLGPQSLSGTGLDSDTTKLDWDIPSYQCRDDFSMITPE</sequence>
<dbReference type="HOGENOM" id="CLU_1372048_0_0_1"/>
<keyword evidence="1" id="KW-1133">Transmembrane helix</keyword>
<keyword evidence="1" id="KW-0812">Transmembrane</keyword>
<dbReference type="EMBL" id="KN846987">
    <property type="protein sequence ID" value="KIW93546.1"/>
    <property type="molecule type" value="Genomic_DNA"/>
</dbReference>
<name>A0A0D2EUM4_CLAB1</name>
<accession>A0A0D2EUM4</accession>
<organism evidence="2 3">
    <name type="scientific">Cladophialophora bantiana (strain ATCC 10958 / CBS 173.52 / CDC B-1940 / NIH 8579)</name>
    <name type="common">Xylohypha bantiana</name>
    <dbReference type="NCBI Taxonomy" id="1442370"/>
    <lineage>
        <taxon>Eukaryota</taxon>
        <taxon>Fungi</taxon>
        <taxon>Dikarya</taxon>
        <taxon>Ascomycota</taxon>
        <taxon>Pezizomycotina</taxon>
        <taxon>Eurotiomycetes</taxon>
        <taxon>Chaetothyriomycetidae</taxon>
        <taxon>Chaetothyriales</taxon>
        <taxon>Herpotrichiellaceae</taxon>
        <taxon>Cladophialophora</taxon>
    </lineage>
</organism>
<dbReference type="GeneID" id="27699079"/>
<keyword evidence="3" id="KW-1185">Reference proteome</keyword>
<feature type="transmembrane region" description="Helical" evidence="1">
    <location>
        <begin position="38"/>
        <end position="55"/>
    </location>
</feature>
<reference evidence="2" key="1">
    <citation type="submission" date="2015-01" db="EMBL/GenBank/DDBJ databases">
        <title>The Genome Sequence of Cladophialophora bantiana CBS 173.52.</title>
        <authorList>
            <consortium name="The Broad Institute Genomics Platform"/>
            <person name="Cuomo C."/>
            <person name="de Hoog S."/>
            <person name="Gorbushina A."/>
            <person name="Stielow B."/>
            <person name="Teixiera M."/>
            <person name="Abouelleil A."/>
            <person name="Chapman S.B."/>
            <person name="Priest M."/>
            <person name="Young S.K."/>
            <person name="Wortman J."/>
            <person name="Nusbaum C."/>
            <person name="Birren B."/>
        </authorList>
    </citation>
    <scope>NUCLEOTIDE SEQUENCE [LARGE SCALE GENOMIC DNA]</scope>
    <source>
        <strain evidence="2">CBS 173.52</strain>
    </source>
</reference>
<dbReference type="RefSeq" id="XP_016620215.1">
    <property type="nucleotide sequence ID" value="XM_016763891.1"/>
</dbReference>
<evidence type="ECO:0000313" key="3">
    <source>
        <dbReference type="Proteomes" id="UP000053789"/>
    </source>
</evidence>
<dbReference type="VEuPathDB" id="FungiDB:Z519_06151"/>
<proteinExistence type="predicted"/>
<protein>
    <submittedName>
        <fullName evidence="2">Uncharacterized protein</fullName>
    </submittedName>
</protein>
<keyword evidence="1" id="KW-0472">Membrane</keyword>
<gene>
    <name evidence="2" type="ORF">Z519_06151</name>
</gene>
<dbReference type="AlphaFoldDB" id="A0A0D2EUM4"/>
<evidence type="ECO:0000313" key="2">
    <source>
        <dbReference type="EMBL" id="KIW93546.1"/>
    </source>
</evidence>
<dbReference type="Proteomes" id="UP000053789">
    <property type="component" value="Unassembled WGS sequence"/>
</dbReference>